<protein>
    <submittedName>
        <fullName evidence="1">Uncharacterized protein</fullName>
    </submittedName>
</protein>
<dbReference type="EMBL" id="KN822068">
    <property type="protein sequence ID" value="KIM59881.1"/>
    <property type="molecule type" value="Genomic_DNA"/>
</dbReference>
<dbReference type="AlphaFoldDB" id="A0A0C3DV92"/>
<keyword evidence="2" id="KW-1185">Reference proteome</keyword>
<proteinExistence type="predicted"/>
<evidence type="ECO:0000313" key="2">
    <source>
        <dbReference type="Proteomes" id="UP000053989"/>
    </source>
</evidence>
<sequence>MAMVAVRRATGVSDTCPVVEPSSYHICVALHVPFINTGWLQVHMLIATEDEY</sequence>
<accession>A0A0C3DV92</accession>
<organism evidence="1 2">
    <name type="scientific">Scleroderma citrinum Foug A</name>
    <dbReference type="NCBI Taxonomy" id="1036808"/>
    <lineage>
        <taxon>Eukaryota</taxon>
        <taxon>Fungi</taxon>
        <taxon>Dikarya</taxon>
        <taxon>Basidiomycota</taxon>
        <taxon>Agaricomycotina</taxon>
        <taxon>Agaricomycetes</taxon>
        <taxon>Agaricomycetidae</taxon>
        <taxon>Boletales</taxon>
        <taxon>Sclerodermatineae</taxon>
        <taxon>Sclerodermataceae</taxon>
        <taxon>Scleroderma</taxon>
    </lineage>
</organism>
<dbReference type="Proteomes" id="UP000053989">
    <property type="component" value="Unassembled WGS sequence"/>
</dbReference>
<evidence type="ECO:0000313" key="1">
    <source>
        <dbReference type="EMBL" id="KIM59881.1"/>
    </source>
</evidence>
<reference evidence="1 2" key="1">
    <citation type="submission" date="2014-04" db="EMBL/GenBank/DDBJ databases">
        <authorList>
            <consortium name="DOE Joint Genome Institute"/>
            <person name="Kuo A."/>
            <person name="Kohler A."/>
            <person name="Nagy L.G."/>
            <person name="Floudas D."/>
            <person name="Copeland A."/>
            <person name="Barry K.W."/>
            <person name="Cichocki N."/>
            <person name="Veneault-Fourrey C."/>
            <person name="LaButti K."/>
            <person name="Lindquist E.A."/>
            <person name="Lipzen A."/>
            <person name="Lundell T."/>
            <person name="Morin E."/>
            <person name="Murat C."/>
            <person name="Sun H."/>
            <person name="Tunlid A."/>
            <person name="Henrissat B."/>
            <person name="Grigoriev I.V."/>
            <person name="Hibbett D.S."/>
            <person name="Martin F."/>
            <person name="Nordberg H.P."/>
            <person name="Cantor M.N."/>
            <person name="Hua S.X."/>
        </authorList>
    </citation>
    <scope>NUCLEOTIDE SEQUENCE [LARGE SCALE GENOMIC DNA]</scope>
    <source>
        <strain evidence="1 2">Foug A</strain>
    </source>
</reference>
<gene>
    <name evidence="1" type="ORF">SCLCIDRAFT_1217325</name>
</gene>
<dbReference type="InParanoid" id="A0A0C3DV92"/>
<reference evidence="2" key="2">
    <citation type="submission" date="2015-01" db="EMBL/GenBank/DDBJ databases">
        <title>Evolutionary Origins and Diversification of the Mycorrhizal Mutualists.</title>
        <authorList>
            <consortium name="DOE Joint Genome Institute"/>
            <consortium name="Mycorrhizal Genomics Consortium"/>
            <person name="Kohler A."/>
            <person name="Kuo A."/>
            <person name="Nagy L.G."/>
            <person name="Floudas D."/>
            <person name="Copeland A."/>
            <person name="Barry K.W."/>
            <person name="Cichocki N."/>
            <person name="Veneault-Fourrey C."/>
            <person name="LaButti K."/>
            <person name="Lindquist E.A."/>
            <person name="Lipzen A."/>
            <person name="Lundell T."/>
            <person name="Morin E."/>
            <person name="Murat C."/>
            <person name="Riley R."/>
            <person name="Ohm R."/>
            <person name="Sun H."/>
            <person name="Tunlid A."/>
            <person name="Henrissat B."/>
            <person name="Grigoriev I.V."/>
            <person name="Hibbett D.S."/>
            <person name="Martin F."/>
        </authorList>
    </citation>
    <scope>NUCLEOTIDE SEQUENCE [LARGE SCALE GENOMIC DNA]</scope>
    <source>
        <strain evidence="2">Foug A</strain>
    </source>
</reference>
<name>A0A0C3DV92_9AGAM</name>
<dbReference type="HOGENOM" id="CLU_3088643_0_0_1"/>